<dbReference type="KEGG" id="act:ACLA_019920"/>
<keyword evidence="2" id="KW-1185">Reference proteome</keyword>
<organism evidence="1 2">
    <name type="scientific">Aspergillus clavatus (strain ATCC 1007 / CBS 513.65 / DSM 816 / NCTC 3887 / NRRL 1 / QM 1276 / 107)</name>
    <dbReference type="NCBI Taxonomy" id="344612"/>
    <lineage>
        <taxon>Eukaryota</taxon>
        <taxon>Fungi</taxon>
        <taxon>Dikarya</taxon>
        <taxon>Ascomycota</taxon>
        <taxon>Pezizomycotina</taxon>
        <taxon>Eurotiomycetes</taxon>
        <taxon>Eurotiomycetidae</taxon>
        <taxon>Eurotiales</taxon>
        <taxon>Aspergillaceae</taxon>
        <taxon>Aspergillus</taxon>
        <taxon>Aspergillus subgen. Fumigati</taxon>
    </lineage>
</organism>
<evidence type="ECO:0000313" key="2">
    <source>
        <dbReference type="Proteomes" id="UP000006701"/>
    </source>
</evidence>
<reference evidence="1 2" key="1">
    <citation type="journal article" date="2008" name="PLoS Genet.">
        <title>Genomic islands in the pathogenic filamentous fungus Aspergillus fumigatus.</title>
        <authorList>
            <person name="Fedorova N.D."/>
            <person name="Khaldi N."/>
            <person name="Joardar V.S."/>
            <person name="Maiti R."/>
            <person name="Amedeo P."/>
            <person name="Anderson M.J."/>
            <person name="Crabtree J."/>
            <person name="Silva J.C."/>
            <person name="Badger J.H."/>
            <person name="Albarraq A."/>
            <person name="Angiuoli S."/>
            <person name="Bussey H."/>
            <person name="Bowyer P."/>
            <person name="Cotty P.J."/>
            <person name="Dyer P.S."/>
            <person name="Egan A."/>
            <person name="Galens K."/>
            <person name="Fraser-Liggett C.M."/>
            <person name="Haas B.J."/>
            <person name="Inman J.M."/>
            <person name="Kent R."/>
            <person name="Lemieux S."/>
            <person name="Malavazi I."/>
            <person name="Orvis J."/>
            <person name="Roemer T."/>
            <person name="Ronning C.M."/>
            <person name="Sundaram J.P."/>
            <person name="Sutton G."/>
            <person name="Turner G."/>
            <person name="Venter J.C."/>
            <person name="White O.R."/>
            <person name="Whitty B.R."/>
            <person name="Youngman P."/>
            <person name="Wolfe K.H."/>
            <person name="Goldman G.H."/>
            <person name="Wortman J.R."/>
            <person name="Jiang B."/>
            <person name="Denning D.W."/>
            <person name="Nierman W.C."/>
        </authorList>
    </citation>
    <scope>NUCLEOTIDE SEQUENCE [LARGE SCALE GENOMIC DNA]</scope>
    <source>
        <strain evidence="2">ATCC 1007 / CBS 513.65 / DSM 816 / NCTC 3887 / NRRL 1</strain>
    </source>
</reference>
<gene>
    <name evidence="1" type="ORF">ACLA_019920</name>
</gene>
<evidence type="ECO:0000313" key="1">
    <source>
        <dbReference type="EMBL" id="EAW07287.1"/>
    </source>
</evidence>
<dbReference type="EMBL" id="DS027059">
    <property type="protein sequence ID" value="EAW07287.1"/>
    <property type="molecule type" value="Genomic_DNA"/>
</dbReference>
<accession>A1CNR6</accession>
<dbReference type="OMA" id="WGPIVYR"/>
<dbReference type="VEuPathDB" id="FungiDB:ACLA_019920"/>
<dbReference type="AlphaFoldDB" id="A1CNR6"/>
<dbReference type="eggNOG" id="ENOG502RN2K">
    <property type="taxonomic scope" value="Eukaryota"/>
</dbReference>
<name>A1CNR6_ASPCL</name>
<dbReference type="OrthoDB" id="4520016at2759"/>
<dbReference type="HOGENOM" id="CLU_1194669_0_0_1"/>
<protein>
    <submittedName>
        <fullName evidence="1">Uncharacterized protein</fullName>
    </submittedName>
</protein>
<dbReference type="GeneID" id="4701685"/>
<dbReference type="Proteomes" id="UP000006701">
    <property type="component" value="Unassembled WGS sequence"/>
</dbReference>
<sequence>MAEPENYHTPANEFLQREVYRLGSEPGLRSLPPGPERDFLTLTWGPIVYRTTYAPGSQRLMPVFLRALNEQVQSALPRSLPGSPEQLRSLERTYASKVFNSQEEYHGVDEETVREAFHDWKVALSLPSIELPVRLRMCLMIDDGVLSFLTKTVDMSSMVEQNADYASCPIKVVEENFPDLHRGFSNPVKGNYPGWTVVALSALVEIYDGLRQGRNLEEYHKPNKIYLGHGNWS</sequence>
<proteinExistence type="predicted"/>
<dbReference type="RefSeq" id="XP_001268713.1">
    <property type="nucleotide sequence ID" value="XM_001268712.1"/>
</dbReference>